<feature type="domain" description="Glycosyltransferase 2-like" evidence="1">
    <location>
        <begin position="5"/>
        <end position="137"/>
    </location>
</feature>
<reference evidence="3" key="1">
    <citation type="submission" date="2016-11" db="EMBL/GenBank/DDBJ databases">
        <authorList>
            <person name="Varghese N."/>
            <person name="Submissions S."/>
        </authorList>
    </citation>
    <scope>NUCLEOTIDE SEQUENCE [LARGE SCALE GENOMIC DNA]</scope>
    <source>
        <strain evidence="3">DSM 16478</strain>
    </source>
</reference>
<dbReference type="InterPro" id="IPR001173">
    <property type="entry name" value="Glyco_trans_2-like"/>
</dbReference>
<keyword evidence="2" id="KW-0808">Transferase</keyword>
<dbReference type="Proteomes" id="UP000184314">
    <property type="component" value="Unassembled WGS sequence"/>
</dbReference>
<organism evidence="2 3">
    <name type="scientific">Maribacter aquivivus</name>
    <dbReference type="NCBI Taxonomy" id="228958"/>
    <lineage>
        <taxon>Bacteria</taxon>
        <taxon>Pseudomonadati</taxon>
        <taxon>Bacteroidota</taxon>
        <taxon>Flavobacteriia</taxon>
        <taxon>Flavobacteriales</taxon>
        <taxon>Flavobacteriaceae</taxon>
        <taxon>Maribacter</taxon>
    </lineage>
</organism>
<gene>
    <name evidence="2" type="ORF">SAMN04488007_1196</name>
</gene>
<dbReference type="CDD" id="cd06433">
    <property type="entry name" value="GT_2_WfgS_like"/>
    <property type="match status" value="1"/>
</dbReference>
<proteinExistence type="predicted"/>
<dbReference type="GO" id="GO:0016758">
    <property type="term" value="F:hexosyltransferase activity"/>
    <property type="evidence" value="ECO:0007669"/>
    <property type="project" value="UniProtKB-ARBA"/>
</dbReference>
<dbReference type="Gene3D" id="3.90.550.10">
    <property type="entry name" value="Spore Coat Polysaccharide Biosynthesis Protein SpsA, Chain A"/>
    <property type="match status" value="1"/>
</dbReference>
<dbReference type="PANTHER" id="PTHR22916">
    <property type="entry name" value="GLYCOSYLTRANSFERASE"/>
    <property type="match status" value="1"/>
</dbReference>
<dbReference type="RefSeq" id="WP_073242134.1">
    <property type="nucleotide sequence ID" value="NZ_FQZX01000001.1"/>
</dbReference>
<dbReference type="SUPFAM" id="SSF53448">
    <property type="entry name" value="Nucleotide-diphospho-sugar transferases"/>
    <property type="match status" value="1"/>
</dbReference>
<dbReference type="OrthoDB" id="9788101at2"/>
<dbReference type="PANTHER" id="PTHR22916:SF67">
    <property type="entry name" value="COLANIC ACID BIOSYNTHESIS GLYCOSYL TRANSFERASE WCAE-RELATED"/>
    <property type="match status" value="1"/>
</dbReference>
<dbReference type="Pfam" id="PF00535">
    <property type="entry name" value="Glycos_transf_2"/>
    <property type="match status" value="1"/>
</dbReference>
<keyword evidence="3" id="KW-1185">Reference proteome</keyword>
<evidence type="ECO:0000313" key="2">
    <source>
        <dbReference type="EMBL" id="SHJ71686.1"/>
    </source>
</evidence>
<evidence type="ECO:0000259" key="1">
    <source>
        <dbReference type="Pfam" id="PF00535"/>
    </source>
</evidence>
<dbReference type="STRING" id="228958.SAMN04488007_1196"/>
<protein>
    <submittedName>
        <fullName evidence="2">Glycosyl transferase family 2</fullName>
    </submittedName>
</protein>
<sequence>MKKISIITISYNEVKTIEKTILSCINQTYLNQEYIIIDGASNDGTTDIINKYNEKINVFISEPDKGLYDAMNKGLSLSTGDYVIFINSGDSLFNKHTLSSIFEDVKTKESDFIYGNAVVKQHNSNDLNYKKARNHKYSWYGMFTNHQAMIYSLKIIKENNLSFDQHNYPISADYKFTIEFLSKASNIQYIDNWICLFNLDGVSSVNKKQGLAEANKIRKEILNYSSVKIWMIEKLITSSHFIAKNLKPVYNLMRFQSLKVQ</sequence>
<evidence type="ECO:0000313" key="3">
    <source>
        <dbReference type="Proteomes" id="UP000184314"/>
    </source>
</evidence>
<name>A0A1M6LKF8_9FLAO</name>
<dbReference type="InterPro" id="IPR029044">
    <property type="entry name" value="Nucleotide-diphossugar_trans"/>
</dbReference>
<dbReference type="AlphaFoldDB" id="A0A1M6LKF8"/>
<dbReference type="EMBL" id="FQZX01000001">
    <property type="protein sequence ID" value="SHJ71686.1"/>
    <property type="molecule type" value="Genomic_DNA"/>
</dbReference>
<accession>A0A1M6LKF8</accession>